<evidence type="ECO:0000313" key="1">
    <source>
        <dbReference type="EMBL" id="KAI5657165.1"/>
    </source>
</evidence>
<sequence length="300" mass="34246">MESRSRRMASSLAFLLAAISLPLLLPESMGLTSPISSQTDSEENHDSLIFQIQEANLKLARLESGFDRHVHELNAKSVYIRQSEKKIQEMNQEIDRLRTALKNLEDNTSSANDKIHALEEQIQFLWAASRKKNFEIYKLEIRAHDAEKRLKLVRIQVEKMADIVSEQWTQIQQLEQALQMAQFRASKVKRQLTASKCPVMKSIRNSLEHLETLKGLLDHSVSDVGSVLKSCISEASYHLRKTYTAAKYYHHQLQGYIKQAMLRNELTAVLANDELVFLVVSALITFPVLSLYMLLSSGFS</sequence>
<reference evidence="2" key="1">
    <citation type="journal article" date="2023" name="Nat. Plants">
        <title>Single-cell RNA sequencing provides a high-resolution roadmap for understanding the multicellular compartmentation of specialized metabolism.</title>
        <authorList>
            <person name="Sun S."/>
            <person name="Shen X."/>
            <person name="Li Y."/>
            <person name="Li Y."/>
            <person name="Wang S."/>
            <person name="Li R."/>
            <person name="Zhang H."/>
            <person name="Shen G."/>
            <person name="Guo B."/>
            <person name="Wei J."/>
            <person name="Xu J."/>
            <person name="St-Pierre B."/>
            <person name="Chen S."/>
            <person name="Sun C."/>
        </authorList>
    </citation>
    <scope>NUCLEOTIDE SEQUENCE [LARGE SCALE GENOMIC DNA]</scope>
</reference>
<keyword evidence="2" id="KW-1185">Reference proteome</keyword>
<dbReference type="EMBL" id="CM044706">
    <property type="protein sequence ID" value="KAI5657165.1"/>
    <property type="molecule type" value="Genomic_DNA"/>
</dbReference>
<organism evidence="1 2">
    <name type="scientific">Catharanthus roseus</name>
    <name type="common">Madagascar periwinkle</name>
    <name type="synonym">Vinca rosea</name>
    <dbReference type="NCBI Taxonomy" id="4058"/>
    <lineage>
        <taxon>Eukaryota</taxon>
        <taxon>Viridiplantae</taxon>
        <taxon>Streptophyta</taxon>
        <taxon>Embryophyta</taxon>
        <taxon>Tracheophyta</taxon>
        <taxon>Spermatophyta</taxon>
        <taxon>Magnoliopsida</taxon>
        <taxon>eudicotyledons</taxon>
        <taxon>Gunneridae</taxon>
        <taxon>Pentapetalae</taxon>
        <taxon>asterids</taxon>
        <taxon>lamiids</taxon>
        <taxon>Gentianales</taxon>
        <taxon>Apocynaceae</taxon>
        <taxon>Rauvolfioideae</taxon>
        <taxon>Vinceae</taxon>
        <taxon>Catharanthinae</taxon>
        <taxon>Catharanthus</taxon>
    </lineage>
</organism>
<name>A0ACC0A9U7_CATRO</name>
<gene>
    <name evidence="1" type="ORF">M9H77_25958</name>
</gene>
<accession>A0ACC0A9U7</accession>
<protein>
    <submittedName>
        <fullName evidence="1">Uncharacterized protein</fullName>
    </submittedName>
</protein>
<evidence type="ECO:0000313" key="2">
    <source>
        <dbReference type="Proteomes" id="UP001060085"/>
    </source>
</evidence>
<proteinExistence type="predicted"/>
<comment type="caution">
    <text evidence="1">The sequence shown here is derived from an EMBL/GenBank/DDBJ whole genome shotgun (WGS) entry which is preliminary data.</text>
</comment>
<dbReference type="Proteomes" id="UP001060085">
    <property type="component" value="Linkage Group LG06"/>
</dbReference>